<dbReference type="GO" id="GO:0005524">
    <property type="term" value="F:ATP binding"/>
    <property type="evidence" value="ECO:0007669"/>
    <property type="project" value="UniProtKB-KW"/>
</dbReference>
<dbReference type="InterPro" id="IPR010143">
    <property type="entry name" value="Nase_comp1_asu"/>
</dbReference>
<keyword evidence="10 16" id="KW-0560">Oxidoreductase</keyword>
<keyword evidence="13 15" id="KW-0535">Nitrogen fixation</keyword>
<evidence type="ECO:0000256" key="5">
    <source>
        <dbReference type="ARBA" id="ARBA00011462"/>
    </source>
</evidence>
<comment type="catalytic activity">
    <reaction evidence="14 16">
        <text>N2 + 8 reduced [2Fe-2S]-[ferredoxin] + 16 ATP + 16 H2O = H2 + 8 oxidized [2Fe-2S]-[ferredoxin] + 2 NH4(+) + 16 ADP + 16 phosphate + 6 H(+)</text>
        <dbReference type="Rhea" id="RHEA:21448"/>
        <dbReference type="Rhea" id="RHEA-COMP:10000"/>
        <dbReference type="Rhea" id="RHEA-COMP:10001"/>
        <dbReference type="ChEBI" id="CHEBI:15377"/>
        <dbReference type="ChEBI" id="CHEBI:15378"/>
        <dbReference type="ChEBI" id="CHEBI:17997"/>
        <dbReference type="ChEBI" id="CHEBI:18276"/>
        <dbReference type="ChEBI" id="CHEBI:28938"/>
        <dbReference type="ChEBI" id="CHEBI:30616"/>
        <dbReference type="ChEBI" id="CHEBI:33737"/>
        <dbReference type="ChEBI" id="CHEBI:33738"/>
        <dbReference type="ChEBI" id="CHEBI:43474"/>
        <dbReference type="ChEBI" id="CHEBI:456216"/>
        <dbReference type="EC" id="1.18.6.1"/>
    </reaction>
</comment>
<keyword evidence="6" id="KW-0500">Molybdenum</keyword>
<dbReference type="OrthoDB" id="9767044at2"/>
<dbReference type="EMBL" id="CP015756">
    <property type="protein sequence ID" value="APC39698.1"/>
    <property type="molecule type" value="Genomic_DNA"/>
</dbReference>
<accession>A0A1J0GEA7</accession>
<comment type="cofactor">
    <cofactor evidence="1">
        <name>[8Fe-7S] cluster</name>
        <dbReference type="ChEBI" id="CHEBI:21143"/>
    </cofactor>
</comment>
<dbReference type="Pfam" id="PF00148">
    <property type="entry name" value="Oxidored_nitro"/>
    <property type="match status" value="1"/>
</dbReference>
<evidence type="ECO:0000256" key="1">
    <source>
        <dbReference type="ARBA" id="ARBA00001919"/>
    </source>
</evidence>
<keyword evidence="19" id="KW-1185">Reference proteome</keyword>
<comment type="cofactor">
    <cofactor evidence="2">
        <name>[7Fe-Mo-9S-C-homocitryl] cluster</name>
        <dbReference type="ChEBI" id="CHEBI:30409"/>
    </cofactor>
</comment>
<evidence type="ECO:0000259" key="17">
    <source>
        <dbReference type="Pfam" id="PF00148"/>
    </source>
</evidence>
<evidence type="ECO:0000256" key="11">
    <source>
        <dbReference type="ARBA" id="ARBA00023004"/>
    </source>
</evidence>
<dbReference type="KEGG" id="ceu:A7L45_06260"/>
<comment type="similarity">
    <text evidence="4 15">Belongs to the NifD/NifK/NifE/NifN family.</text>
</comment>
<dbReference type="SUPFAM" id="SSF53807">
    <property type="entry name" value="Helical backbone' metal receptor"/>
    <property type="match status" value="1"/>
</dbReference>
<dbReference type="GO" id="GO:0016163">
    <property type="term" value="F:nitrogenase activity"/>
    <property type="evidence" value="ECO:0007669"/>
    <property type="project" value="UniProtKB-UniRule"/>
</dbReference>
<dbReference type="EC" id="1.18.6.1" evidence="16"/>
<dbReference type="InterPro" id="IPR000318">
    <property type="entry name" value="Nase_comp1_CS"/>
</dbReference>
<dbReference type="STRING" id="1552.A7L45_06260"/>
<dbReference type="AlphaFoldDB" id="A0A1J0GEA7"/>
<dbReference type="Proteomes" id="UP000182569">
    <property type="component" value="Chromosome"/>
</dbReference>
<feature type="domain" description="Nitrogenase/oxidoreductase component 1" evidence="17">
    <location>
        <begin position="52"/>
        <end position="503"/>
    </location>
</feature>
<dbReference type="PROSITE" id="PS00699">
    <property type="entry name" value="NITROGENASE_1_1"/>
    <property type="match status" value="1"/>
</dbReference>
<dbReference type="GO" id="GO:0051536">
    <property type="term" value="F:iron-sulfur cluster binding"/>
    <property type="evidence" value="ECO:0007669"/>
    <property type="project" value="UniProtKB-KW"/>
</dbReference>
<evidence type="ECO:0000313" key="19">
    <source>
        <dbReference type="Proteomes" id="UP000182569"/>
    </source>
</evidence>
<keyword evidence="9" id="KW-0067">ATP-binding</keyword>
<evidence type="ECO:0000256" key="8">
    <source>
        <dbReference type="ARBA" id="ARBA00022741"/>
    </source>
</evidence>
<evidence type="ECO:0000256" key="12">
    <source>
        <dbReference type="ARBA" id="ARBA00023014"/>
    </source>
</evidence>
<evidence type="ECO:0000256" key="7">
    <source>
        <dbReference type="ARBA" id="ARBA00022723"/>
    </source>
</evidence>
<proteinExistence type="inferred from homology"/>
<keyword evidence="11 16" id="KW-0408">Iron</keyword>
<evidence type="ECO:0000256" key="4">
    <source>
        <dbReference type="ARBA" id="ARBA00011002"/>
    </source>
</evidence>
<organism evidence="18 19">
    <name type="scientific">Clostridium estertheticum subsp. estertheticum</name>
    <dbReference type="NCBI Taxonomy" id="1552"/>
    <lineage>
        <taxon>Bacteria</taxon>
        <taxon>Bacillati</taxon>
        <taxon>Bacillota</taxon>
        <taxon>Clostridia</taxon>
        <taxon>Eubacteriales</taxon>
        <taxon>Clostridiaceae</taxon>
        <taxon>Clostridium</taxon>
    </lineage>
</organism>
<evidence type="ECO:0000256" key="2">
    <source>
        <dbReference type="ARBA" id="ARBA00001969"/>
    </source>
</evidence>
<dbReference type="PANTHER" id="PTHR43457">
    <property type="entry name" value="NITROGENASE MOLYBDENUM-IRON PROTEIN ALPHA CHAIN"/>
    <property type="match status" value="1"/>
</dbReference>
<dbReference type="InterPro" id="IPR005972">
    <property type="entry name" value="Nase_Mo-Fe_asu"/>
</dbReference>
<evidence type="ECO:0000256" key="15">
    <source>
        <dbReference type="RuleBase" id="RU004021"/>
    </source>
</evidence>
<sequence length="532" mass="59780">MKEFMDKVLEKYPAKTFKNRKQHIVIKKAEDDLLSITANTRTIPGMITSRGCCYAGCKGVILGPIKDMVHIVHGPIGCSYYTWGTRRNKAKTEPGGQNYIEYCFSTDMQESDIIFGGEKKLRQAIKEAVEIFHPTAITISATCPVGLIGDDINAVAAEAEKLYGIQVLAFNCEGYKGVSQSAGHHIANNNLMRSVIGTGTKAPTKKHSINLLGEYNIGGDGWEVERVFKKIGYEVVCVMTGDGSYEDIKNAHTADVNLVQCHRSINYIAEMMETKYGIPWIKVNFIGVSGITETLRNVALYFDDKDLIEKTEKVIAEEIAAIEGQMQYYKTRLEGKTAFLYVGGSRSHHYQTLLHDLGIETVVSGYEFAHRDDYEGREVIPDIKLDADSKNIEHLTVEKDEKKYRTIISPQRYEKLKNEIPLAKYDGLIKDMKKDAVIIDDLNHFETEQLIKHLKPDMFFSGIKDKYVVQKMGVTSKQLHSYDYSGPYAGFRGAVVFARELTSGVHTPAWRYVTPPWKVEPLLEGKVIGGDE</sequence>
<evidence type="ECO:0000313" key="18">
    <source>
        <dbReference type="EMBL" id="APC39698.1"/>
    </source>
</evidence>
<keyword evidence="12" id="KW-0411">Iron-sulfur</keyword>
<evidence type="ECO:0000256" key="9">
    <source>
        <dbReference type="ARBA" id="ARBA00022840"/>
    </source>
</evidence>
<evidence type="ECO:0000256" key="10">
    <source>
        <dbReference type="ARBA" id="ARBA00023002"/>
    </source>
</evidence>
<dbReference type="Gene3D" id="3.40.50.1980">
    <property type="entry name" value="Nitrogenase molybdenum iron protein domain"/>
    <property type="match status" value="3"/>
</dbReference>
<dbReference type="NCBIfam" id="TIGR01282">
    <property type="entry name" value="nifD"/>
    <property type="match status" value="1"/>
</dbReference>
<keyword evidence="7 16" id="KW-0479">Metal-binding</keyword>
<dbReference type="GO" id="GO:0016612">
    <property type="term" value="C:molybdenum-iron nitrogenase complex"/>
    <property type="evidence" value="ECO:0007669"/>
    <property type="project" value="UniProtKB-UniRule"/>
</dbReference>
<evidence type="ECO:0000256" key="3">
    <source>
        <dbReference type="ARBA" id="ARBA00002621"/>
    </source>
</evidence>
<protein>
    <recommendedName>
        <fullName evidence="16">Nitrogenase protein alpha chain</fullName>
        <ecNumber evidence="16">1.18.6.1</ecNumber>
    </recommendedName>
</protein>
<comment type="function">
    <text evidence="3">This molybdenum-iron protein is part of the nitrogenase complex that catalyzes the key enzymatic reactions in nitrogen fixation.</text>
</comment>
<comment type="subunit">
    <text evidence="5">Tetramer of two alpha and two beta chains. Forms complex with the iron protein (nitrogenase component 2).</text>
</comment>
<evidence type="ECO:0000256" key="16">
    <source>
        <dbReference type="RuleBase" id="RU004022"/>
    </source>
</evidence>
<dbReference type="InterPro" id="IPR000510">
    <property type="entry name" value="Nase/OxRdtase_comp1"/>
</dbReference>
<dbReference type="NCBIfam" id="TIGR01862">
    <property type="entry name" value="N2-ase-Ialpha"/>
    <property type="match status" value="1"/>
</dbReference>
<dbReference type="PROSITE" id="PS00090">
    <property type="entry name" value="NITROGENASE_1_2"/>
    <property type="match status" value="1"/>
</dbReference>
<name>A0A1J0GEA7_9CLOT</name>
<dbReference type="PANTHER" id="PTHR43457:SF1">
    <property type="entry name" value="NITROGENASE MOLYBDENUM-IRON PROTEIN ALPHA CHAIN"/>
    <property type="match status" value="1"/>
</dbReference>
<dbReference type="RefSeq" id="WP_071611991.1">
    <property type="nucleotide sequence ID" value="NZ_CP015756.1"/>
</dbReference>
<gene>
    <name evidence="18" type="ORF">A7L45_06260</name>
</gene>
<keyword evidence="8" id="KW-0547">Nucleotide-binding</keyword>
<reference evidence="19" key="1">
    <citation type="journal article" date="2016" name="Front. Microbiol.">
        <title>Complete Genome Sequence of Clostridium estertheticum DSM 8809, a Microbe Identified in Spoiled Vacuum Packed Beef.</title>
        <authorList>
            <person name="Yu Z."/>
            <person name="Gunn L."/>
            <person name="Brennan E."/>
            <person name="Reid R."/>
            <person name="Wall P.G."/>
            <person name="Gaora O.P."/>
            <person name="Hurley D."/>
            <person name="Bolton D."/>
            <person name="Fanning S."/>
        </authorList>
    </citation>
    <scope>NUCLEOTIDE SEQUENCE [LARGE SCALE GENOMIC DNA]</scope>
    <source>
        <strain evidence="19">DSM 8809</strain>
    </source>
</reference>
<evidence type="ECO:0000256" key="14">
    <source>
        <dbReference type="ARBA" id="ARBA00047967"/>
    </source>
</evidence>
<dbReference type="GO" id="GO:0046872">
    <property type="term" value="F:metal ion binding"/>
    <property type="evidence" value="ECO:0007669"/>
    <property type="project" value="UniProtKB-KW"/>
</dbReference>
<evidence type="ECO:0000256" key="6">
    <source>
        <dbReference type="ARBA" id="ARBA00022505"/>
    </source>
</evidence>
<evidence type="ECO:0000256" key="13">
    <source>
        <dbReference type="ARBA" id="ARBA00023231"/>
    </source>
</evidence>